<dbReference type="OrthoDB" id="5639121at2"/>
<dbReference type="STRING" id="29422.Lbru_1857"/>
<organism evidence="2 3">
    <name type="scientific">Legionella brunensis</name>
    <dbReference type="NCBI Taxonomy" id="29422"/>
    <lineage>
        <taxon>Bacteria</taxon>
        <taxon>Pseudomonadati</taxon>
        <taxon>Pseudomonadota</taxon>
        <taxon>Gammaproteobacteria</taxon>
        <taxon>Legionellales</taxon>
        <taxon>Legionellaceae</taxon>
        <taxon>Legionella</taxon>
    </lineage>
</organism>
<feature type="compositionally biased region" description="Basic and acidic residues" evidence="1">
    <location>
        <begin position="30"/>
        <end position="44"/>
    </location>
</feature>
<accession>A0A0W0SDV3</accession>
<comment type="caution">
    <text evidence="2">The sequence shown here is derived from an EMBL/GenBank/DDBJ whole genome shotgun (WGS) entry which is preliminary data.</text>
</comment>
<keyword evidence="3" id="KW-1185">Reference proteome</keyword>
<proteinExistence type="predicted"/>
<feature type="region of interest" description="Disordered" evidence="1">
    <location>
        <begin position="22"/>
        <end position="44"/>
    </location>
</feature>
<dbReference type="PATRIC" id="fig|29422.6.peg.1978"/>
<gene>
    <name evidence="2" type="ORF">Lbru_1857</name>
</gene>
<dbReference type="EMBL" id="LNXV01000029">
    <property type="protein sequence ID" value="KTC81337.1"/>
    <property type="molecule type" value="Genomic_DNA"/>
</dbReference>
<evidence type="ECO:0000313" key="2">
    <source>
        <dbReference type="EMBL" id="KTC81337.1"/>
    </source>
</evidence>
<dbReference type="AlphaFoldDB" id="A0A0W0SDV3"/>
<evidence type="ECO:0000313" key="3">
    <source>
        <dbReference type="Proteomes" id="UP000054742"/>
    </source>
</evidence>
<dbReference type="RefSeq" id="WP_058441865.1">
    <property type="nucleotide sequence ID" value="NZ_CAAAHU010000002.1"/>
</dbReference>
<sequence length="68" mass="7836">MKIYQNPQPQAVEKINKIQAKPSNLAGSKHMGDRENLNTKRTDKEIFLTESEEMAWRDSLEKDKSSNS</sequence>
<evidence type="ECO:0000256" key="1">
    <source>
        <dbReference type="SAM" id="MobiDB-lite"/>
    </source>
</evidence>
<reference evidence="2 3" key="1">
    <citation type="submission" date="2015-11" db="EMBL/GenBank/DDBJ databases">
        <title>Genomic analysis of 38 Legionella species identifies large and diverse effector repertoires.</title>
        <authorList>
            <person name="Burstein D."/>
            <person name="Amaro F."/>
            <person name="Zusman T."/>
            <person name="Lifshitz Z."/>
            <person name="Cohen O."/>
            <person name="Gilbert J.A."/>
            <person name="Pupko T."/>
            <person name="Shuman H.A."/>
            <person name="Segal G."/>
        </authorList>
    </citation>
    <scope>NUCLEOTIDE SEQUENCE [LARGE SCALE GENOMIC DNA]</scope>
    <source>
        <strain evidence="2 3">ATCC 43878</strain>
    </source>
</reference>
<name>A0A0W0SDV3_9GAMM</name>
<dbReference type="Proteomes" id="UP000054742">
    <property type="component" value="Unassembled WGS sequence"/>
</dbReference>
<protein>
    <submittedName>
        <fullName evidence="2">Uncharacterized protein</fullName>
    </submittedName>
</protein>